<protein>
    <recommendedName>
        <fullName evidence="1">Protein kinase domain-containing protein</fullName>
    </recommendedName>
</protein>
<dbReference type="InterPro" id="IPR000719">
    <property type="entry name" value="Prot_kinase_dom"/>
</dbReference>
<accession>A0A3A8KAN5</accession>
<name>A0A3A8KAN5_9BACT</name>
<evidence type="ECO:0000313" key="3">
    <source>
        <dbReference type="Proteomes" id="UP000268313"/>
    </source>
</evidence>
<dbReference type="Gene3D" id="1.10.510.10">
    <property type="entry name" value="Transferase(Phosphotransferase) domain 1"/>
    <property type="match status" value="1"/>
</dbReference>
<dbReference type="GO" id="GO:0005524">
    <property type="term" value="F:ATP binding"/>
    <property type="evidence" value="ECO:0007669"/>
    <property type="project" value="InterPro"/>
</dbReference>
<evidence type="ECO:0000313" key="2">
    <source>
        <dbReference type="EMBL" id="RKH05060.1"/>
    </source>
</evidence>
<feature type="domain" description="Protein kinase" evidence="1">
    <location>
        <begin position="1"/>
        <end position="271"/>
    </location>
</feature>
<gene>
    <name evidence="2" type="ORF">D7X32_09075</name>
</gene>
<dbReference type="PANTHER" id="PTHR24359">
    <property type="entry name" value="SERINE/THREONINE-PROTEIN KINASE SBK1"/>
    <property type="match status" value="1"/>
</dbReference>
<dbReference type="OrthoDB" id="9801841at2"/>
<dbReference type="PANTHER" id="PTHR24359:SF1">
    <property type="entry name" value="INHIBITOR OF NUCLEAR FACTOR KAPPA-B KINASE EPSILON SUBUNIT HOMOLOG 1-RELATED"/>
    <property type="match status" value="1"/>
</dbReference>
<comment type="caution">
    <text evidence="2">The sequence shown here is derived from an EMBL/GenBank/DDBJ whole genome shotgun (WGS) entry which is preliminary data.</text>
</comment>
<dbReference type="Proteomes" id="UP000268313">
    <property type="component" value="Unassembled WGS sequence"/>
</dbReference>
<sequence>MRIIEEIDSGGFGKIEKVELSDGTIAARKTFSPSVKVATNEEREKLRKRFCREVRIQRGLSSDLFLPVLDADLNGPAPWFTMPLADKSYIEQIEEDKQSGIITSEALADILNGLEELHRLDYVHRDLKPANILLHEGTWKLADFGLALPPNGGTSRLSSQYSAWGSEHYAAPEQYTDFSNVRPSADIYSFGCILHDLVANASRIPYQRQTCSGPFAPIIEKCTETIPTKRFKTISGLRSALLGLLAQPNSIKISLESGEWIKELDSVNTWTIETVANFERYLKTTDTEQKWAILDKFNEETITILSKLDPDLWLSLGLVYSDWARGSFDFSYCDVVAVRLLAIFKSTSSLELKASIALSLAELAYSHNRWFVMERLFTICGHSCDAAAAARIALEIQAEEFQRPFKRCAEGIRRTPTMFHPIIAGVL</sequence>
<dbReference type="SMART" id="SM00220">
    <property type="entry name" value="S_TKc"/>
    <property type="match status" value="1"/>
</dbReference>
<organism evidence="2 3">
    <name type="scientific">Corallococcus carmarthensis</name>
    <dbReference type="NCBI Taxonomy" id="2316728"/>
    <lineage>
        <taxon>Bacteria</taxon>
        <taxon>Pseudomonadati</taxon>
        <taxon>Myxococcota</taxon>
        <taxon>Myxococcia</taxon>
        <taxon>Myxococcales</taxon>
        <taxon>Cystobacterineae</taxon>
        <taxon>Myxococcaceae</taxon>
        <taxon>Corallococcus</taxon>
    </lineage>
</organism>
<keyword evidence="3" id="KW-1185">Reference proteome</keyword>
<dbReference type="AlphaFoldDB" id="A0A3A8KAN5"/>
<dbReference type="InterPro" id="IPR011009">
    <property type="entry name" value="Kinase-like_dom_sf"/>
</dbReference>
<dbReference type="EMBL" id="RAWE01000022">
    <property type="protein sequence ID" value="RKH05060.1"/>
    <property type="molecule type" value="Genomic_DNA"/>
</dbReference>
<reference evidence="3" key="1">
    <citation type="submission" date="2018-09" db="EMBL/GenBank/DDBJ databases">
        <authorList>
            <person name="Livingstone P.G."/>
            <person name="Whitworth D.E."/>
        </authorList>
    </citation>
    <scope>NUCLEOTIDE SEQUENCE [LARGE SCALE GENOMIC DNA]</scope>
    <source>
        <strain evidence="3">CA043D</strain>
    </source>
</reference>
<dbReference type="GO" id="GO:0004674">
    <property type="term" value="F:protein serine/threonine kinase activity"/>
    <property type="evidence" value="ECO:0007669"/>
    <property type="project" value="TreeGrafter"/>
</dbReference>
<dbReference type="InterPro" id="IPR008271">
    <property type="entry name" value="Ser/Thr_kinase_AS"/>
</dbReference>
<dbReference type="RefSeq" id="WP_120602114.1">
    <property type="nucleotide sequence ID" value="NZ_RAWE01000022.1"/>
</dbReference>
<dbReference type="SUPFAM" id="SSF56112">
    <property type="entry name" value="Protein kinase-like (PK-like)"/>
    <property type="match status" value="1"/>
</dbReference>
<proteinExistence type="predicted"/>
<dbReference type="PROSITE" id="PS50011">
    <property type="entry name" value="PROTEIN_KINASE_DOM"/>
    <property type="match status" value="1"/>
</dbReference>
<evidence type="ECO:0000259" key="1">
    <source>
        <dbReference type="PROSITE" id="PS50011"/>
    </source>
</evidence>
<dbReference type="Pfam" id="PF00069">
    <property type="entry name" value="Pkinase"/>
    <property type="match status" value="1"/>
</dbReference>
<dbReference type="PROSITE" id="PS00108">
    <property type="entry name" value="PROTEIN_KINASE_ST"/>
    <property type="match status" value="1"/>
</dbReference>